<name>A0ACC3ALF7_9EURO</name>
<accession>A0ACC3ALF7</accession>
<gene>
    <name evidence="1" type="ORF">N8T08_002848</name>
</gene>
<comment type="caution">
    <text evidence="1">The sequence shown here is derived from an EMBL/GenBank/DDBJ whole genome shotgun (WGS) entry which is preliminary data.</text>
</comment>
<proteinExistence type="predicted"/>
<dbReference type="Proteomes" id="UP001177260">
    <property type="component" value="Unassembled WGS sequence"/>
</dbReference>
<evidence type="ECO:0000313" key="2">
    <source>
        <dbReference type="Proteomes" id="UP001177260"/>
    </source>
</evidence>
<reference evidence="1 2" key="1">
    <citation type="journal article" date="2023" name="ACS Omega">
        <title>Identification of the Neoaspergillic Acid Biosynthesis Gene Cluster by Establishing an In Vitro CRISPR-Ribonucleoprotein Genetic System in Aspergillus melleus.</title>
        <authorList>
            <person name="Yuan B."/>
            <person name="Grau M.F."/>
            <person name="Murata R.M."/>
            <person name="Torok T."/>
            <person name="Venkateswaran K."/>
            <person name="Stajich J.E."/>
            <person name="Wang C.C.C."/>
        </authorList>
    </citation>
    <scope>NUCLEOTIDE SEQUENCE [LARGE SCALE GENOMIC DNA]</scope>
    <source>
        <strain evidence="1 2">IMV 1140</strain>
    </source>
</reference>
<evidence type="ECO:0000313" key="1">
    <source>
        <dbReference type="EMBL" id="KAK1138322.1"/>
    </source>
</evidence>
<keyword evidence="2" id="KW-1185">Reference proteome</keyword>
<dbReference type="EMBL" id="JAOPJF010000165">
    <property type="protein sequence ID" value="KAK1138322.1"/>
    <property type="molecule type" value="Genomic_DNA"/>
</dbReference>
<organism evidence="1 2">
    <name type="scientific">Aspergillus melleus</name>
    <dbReference type="NCBI Taxonomy" id="138277"/>
    <lineage>
        <taxon>Eukaryota</taxon>
        <taxon>Fungi</taxon>
        <taxon>Dikarya</taxon>
        <taxon>Ascomycota</taxon>
        <taxon>Pezizomycotina</taxon>
        <taxon>Eurotiomycetes</taxon>
        <taxon>Eurotiomycetidae</taxon>
        <taxon>Eurotiales</taxon>
        <taxon>Aspergillaceae</taxon>
        <taxon>Aspergillus</taxon>
        <taxon>Aspergillus subgen. Circumdati</taxon>
    </lineage>
</organism>
<sequence>MNTSTYQPNGSTIQAPRIKSYSKPNESGRANLPPESNSRFFNAEQQIPPPLNVQLDRPRESNGHSLDRHLAETQNPAEHKEIQKPNRAILDRRPERTWSKPPVKIPDQARNLCRDSIVWNKCLWWASGDQSLPSYFAMQS</sequence>
<protein>
    <submittedName>
        <fullName evidence="1">Uncharacterized protein</fullName>
    </submittedName>
</protein>